<evidence type="ECO:0000256" key="4">
    <source>
        <dbReference type="ARBA" id="ARBA00022881"/>
    </source>
</evidence>
<dbReference type="GO" id="GO:0006289">
    <property type="term" value="P:nucleotide-excision repair"/>
    <property type="evidence" value="ECO:0007669"/>
    <property type="project" value="UniProtKB-UniRule"/>
</dbReference>
<keyword evidence="4 7" id="KW-0267">Excision nuclease</keyword>
<dbReference type="eggNOG" id="COG0322">
    <property type="taxonomic scope" value="Bacteria"/>
</dbReference>
<evidence type="ECO:0000256" key="3">
    <source>
        <dbReference type="ARBA" id="ARBA00022769"/>
    </source>
</evidence>
<dbReference type="NCBIfam" id="NF001824">
    <property type="entry name" value="PRK00558.1-5"/>
    <property type="match status" value="1"/>
</dbReference>
<dbReference type="GO" id="GO:0005737">
    <property type="term" value="C:cytoplasm"/>
    <property type="evidence" value="ECO:0007669"/>
    <property type="project" value="UniProtKB-SubCell"/>
</dbReference>
<evidence type="ECO:0000259" key="10">
    <source>
        <dbReference type="PROSITE" id="PS50164"/>
    </source>
</evidence>
<keyword evidence="2 7" id="KW-0227">DNA damage</keyword>
<dbReference type="STRING" id="459349.CLOAM0791"/>
<gene>
    <name evidence="7" type="primary">uvrC</name>
    <name evidence="12" type="ordered locus">CLOAM0791</name>
</gene>
<dbReference type="InterPro" id="IPR036876">
    <property type="entry name" value="UVR_dom_sf"/>
</dbReference>
<dbReference type="SUPFAM" id="SSF47781">
    <property type="entry name" value="RuvA domain 2-like"/>
    <property type="match status" value="1"/>
</dbReference>
<dbReference type="Proteomes" id="UP000002019">
    <property type="component" value="Chromosome"/>
</dbReference>
<dbReference type="AlphaFoldDB" id="B0VH58"/>
<dbReference type="GO" id="GO:0009432">
    <property type="term" value="P:SOS response"/>
    <property type="evidence" value="ECO:0007669"/>
    <property type="project" value="UniProtKB-UniRule"/>
</dbReference>
<evidence type="ECO:0000259" key="9">
    <source>
        <dbReference type="PROSITE" id="PS50151"/>
    </source>
</evidence>
<dbReference type="Gene3D" id="4.10.860.10">
    <property type="entry name" value="UVR domain"/>
    <property type="match status" value="1"/>
</dbReference>
<dbReference type="PANTHER" id="PTHR30562">
    <property type="entry name" value="UVRC/OXIDOREDUCTASE"/>
    <property type="match status" value="1"/>
</dbReference>
<evidence type="ECO:0000259" key="11">
    <source>
        <dbReference type="PROSITE" id="PS50165"/>
    </source>
</evidence>
<dbReference type="SMART" id="SM00465">
    <property type="entry name" value="GIYc"/>
    <property type="match status" value="1"/>
</dbReference>
<proteinExistence type="inferred from homology"/>
<dbReference type="Pfam" id="PF22920">
    <property type="entry name" value="UvrC_RNaseH"/>
    <property type="match status" value="1"/>
</dbReference>
<keyword evidence="13" id="KW-1185">Reference proteome</keyword>
<dbReference type="Gene3D" id="1.10.150.20">
    <property type="entry name" value="5' to 3' exonuclease, C-terminal subdomain"/>
    <property type="match status" value="1"/>
</dbReference>
<evidence type="ECO:0000256" key="2">
    <source>
        <dbReference type="ARBA" id="ARBA00022763"/>
    </source>
</evidence>
<dbReference type="EMBL" id="CU466930">
    <property type="protein sequence ID" value="CAO80673.1"/>
    <property type="molecule type" value="Genomic_DNA"/>
</dbReference>
<dbReference type="InterPro" id="IPR047296">
    <property type="entry name" value="GIY-YIG_UvrC_Cho"/>
</dbReference>
<feature type="domain" description="UvrC family homology region profile" evidence="11">
    <location>
        <begin position="257"/>
        <end position="479"/>
    </location>
</feature>
<keyword evidence="6 7" id="KW-0742">SOS response</keyword>
<dbReference type="SMART" id="SM00278">
    <property type="entry name" value="HhH1"/>
    <property type="match status" value="2"/>
</dbReference>
<dbReference type="GO" id="GO:0009381">
    <property type="term" value="F:excinuclease ABC activity"/>
    <property type="evidence" value="ECO:0007669"/>
    <property type="project" value="UniProtKB-UniRule"/>
</dbReference>
<sequence length="601" mass="69314">MPAFSEEIETKLALLPEQPGVYLWKDKDGTIIYIGKALNLKHRIKNYLNPAGKDLKTEHLIKNIADLDYIITNSEADAFILEATLVKRYRPKYNIMLKDDKRYPFVKITVNEPFPRIFITRELLKDNAKYFGPYTEVRYLRNTLRDLEWIFPLRSCNRNIPKIKYKQPCMNFQLGKCPAPCIGNISQKNYAKTVNQLLRFFNGRYTELLDELRTEMQNASAELRFEEAGKFRDRIIAIERIQKRQSVFNVEGGNIDIIGFYREEKRAVCVILKMKNGAIIHQENYPLTNLDYEEPDSILASFLQLYYADREEMPEEVLLPFAPKDMDKLNSWLGNKLQIPQRGEKTKLIAMAKTNAFNIVEESKLAHLRKANRTIFPVQELKEALKLPKLPRKIVCMDISTIQGSDTVSSAVFFENGKSKKKYYRHFIIRSIETQNDYAAMQETMARFLTETEKEPQMKPDLIVIDGGKGQLSASEQILRASGKNDISIIALAKRAEEVFVPGNEQSIILPRSSSALRLLINIRDEAHRFALSLHRKRRSRRTLESELESISGIGEKNKFLLLKELGSVENIANANRETLSKIKGIGPKIAEKIYNHFHST</sequence>
<dbReference type="PANTHER" id="PTHR30562:SF1">
    <property type="entry name" value="UVRABC SYSTEM PROTEIN C"/>
    <property type="match status" value="1"/>
</dbReference>
<keyword evidence="8" id="KW-0175">Coiled coil</keyword>
<dbReference type="SUPFAM" id="SSF82771">
    <property type="entry name" value="GIY-YIG endonuclease"/>
    <property type="match status" value="1"/>
</dbReference>
<dbReference type="InterPro" id="IPR004791">
    <property type="entry name" value="UvrC"/>
</dbReference>
<keyword evidence="5 7" id="KW-0234">DNA repair</keyword>
<evidence type="ECO:0000256" key="8">
    <source>
        <dbReference type="SAM" id="Coils"/>
    </source>
</evidence>
<protein>
    <recommendedName>
        <fullName evidence="7">UvrABC system protein C</fullName>
        <shortName evidence="7">Protein UvrC</shortName>
    </recommendedName>
    <alternativeName>
        <fullName evidence="7">Excinuclease ABC subunit C</fullName>
    </alternativeName>
</protein>
<feature type="coiled-coil region" evidence="8">
    <location>
        <begin position="202"/>
        <end position="229"/>
    </location>
</feature>
<comment type="similarity">
    <text evidence="7">Belongs to the UvrC family.</text>
</comment>
<dbReference type="PROSITE" id="PS50164">
    <property type="entry name" value="GIY_YIG"/>
    <property type="match status" value="1"/>
</dbReference>
<dbReference type="InterPro" id="IPR003583">
    <property type="entry name" value="Hlx-hairpin-Hlx_DNA-bd_motif"/>
</dbReference>
<feature type="domain" description="UVR" evidence="9">
    <location>
        <begin position="206"/>
        <end position="241"/>
    </location>
</feature>
<dbReference type="PROSITE" id="PS50165">
    <property type="entry name" value="UVRC"/>
    <property type="match status" value="1"/>
</dbReference>
<name>B0VH58_CLOAI</name>
<dbReference type="GO" id="GO:0009380">
    <property type="term" value="C:excinuclease repair complex"/>
    <property type="evidence" value="ECO:0007669"/>
    <property type="project" value="InterPro"/>
</dbReference>
<dbReference type="RefSeq" id="WP_015424532.1">
    <property type="nucleotide sequence ID" value="NC_020449.1"/>
</dbReference>
<organism evidence="12 13">
    <name type="scientific">Cloacimonas acidaminovorans (strain Evry)</name>
    <dbReference type="NCBI Taxonomy" id="459349"/>
    <lineage>
        <taxon>Bacteria</taxon>
        <taxon>Pseudomonadati</taxon>
        <taxon>Candidatus Cloacimonadota</taxon>
        <taxon>Candidatus Cloacimonadia</taxon>
        <taxon>Candidatus Cloacimonadales</taxon>
        <taxon>Candidatus Cloacimonadaceae</taxon>
        <taxon>Candidatus Cloacimonas</taxon>
    </lineage>
</organism>
<dbReference type="HAMAP" id="MF_00203">
    <property type="entry name" value="UvrC"/>
    <property type="match status" value="1"/>
</dbReference>
<comment type="subcellular location">
    <subcellularLocation>
        <location evidence="7">Cytoplasm</location>
    </subcellularLocation>
</comment>
<dbReference type="NCBIfam" id="TIGR00194">
    <property type="entry name" value="uvrC"/>
    <property type="match status" value="1"/>
</dbReference>
<comment type="subunit">
    <text evidence="7">Interacts with UvrB in an incision complex.</text>
</comment>
<keyword evidence="1 7" id="KW-0963">Cytoplasm</keyword>
<dbReference type="Gene3D" id="3.30.420.340">
    <property type="entry name" value="UvrC, RNAse H endonuclease domain"/>
    <property type="match status" value="1"/>
</dbReference>
<keyword evidence="3 7" id="KW-0228">DNA excision</keyword>
<dbReference type="InterPro" id="IPR035901">
    <property type="entry name" value="GIY-YIG_endonuc_sf"/>
</dbReference>
<dbReference type="Pfam" id="PF01541">
    <property type="entry name" value="GIY-YIG"/>
    <property type="match status" value="1"/>
</dbReference>
<dbReference type="KEGG" id="caci:CLOAM0791"/>
<dbReference type="InterPro" id="IPR001943">
    <property type="entry name" value="UVR_dom"/>
</dbReference>
<evidence type="ECO:0000256" key="5">
    <source>
        <dbReference type="ARBA" id="ARBA00023204"/>
    </source>
</evidence>
<feature type="domain" description="GIY-YIG" evidence="10">
    <location>
        <begin position="17"/>
        <end position="95"/>
    </location>
</feature>
<dbReference type="FunFam" id="3.40.1440.10:FF:000001">
    <property type="entry name" value="UvrABC system protein C"/>
    <property type="match status" value="1"/>
</dbReference>
<dbReference type="InterPro" id="IPR038476">
    <property type="entry name" value="UvrC_RNase_H_dom_sf"/>
</dbReference>
<dbReference type="PROSITE" id="PS50151">
    <property type="entry name" value="UVR"/>
    <property type="match status" value="1"/>
</dbReference>
<dbReference type="InterPro" id="IPR010994">
    <property type="entry name" value="RuvA_2-like"/>
</dbReference>
<dbReference type="Pfam" id="PF14520">
    <property type="entry name" value="HHH_5"/>
    <property type="match status" value="1"/>
</dbReference>
<evidence type="ECO:0000256" key="7">
    <source>
        <dbReference type="HAMAP-Rule" id="MF_00203"/>
    </source>
</evidence>
<evidence type="ECO:0000313" key="13">
    <source>
        <dbReference type="Proteomes" id="UP000002019"/>
    </source>
</evidence>
<dbReference type="SUPFAM" id="SSF46600">
    <property type="entry name" value="C-terminal UvrC-binding domain of UvrB"/>
    <property type="match status" value="1"/>
</dbReference>
<dbReference type="GO" id="GO:0003677">
    <property type="term" value="F:DNA binding"/>
    <property type="evidence" value="ECO:0007669"/>
    <property type="project" value="UniProtKB-UniRule"/>
</dbReference>
<dbReference type="InterPro" id="IPR050066">
    <property type="entry name" value="UvrABC_protein_C"/>
</dbReference>
<dbReference type="Pfam" id="PF08459">
    <property type="entry name" value="UvrC_RNaseH_dom"/>
    <property type="match status" value="1"/>
</dbReference>
<accession>B0VH58</accession>
<dbReference type="CDD" id="cd10434">
    <property type="entry name" value="GIY-YIG_UvrC_Cho"/>
    <property type="match status" value="1"/>
</dbReference>
<comment type="function">
    <text evidence="7">The UvrABC repair system catalyzes the recognition and processing of DNA lesions. UvrC both incises the 5' and 3' sides of the lesion. The N-terminal half is responsible for the 3' incision and the C-terminal half is responsible for the 5' incision.</text>
</comment>
<dbReference type="OrthoDB" id="9804933at2"/>
<dbReference type="Pfam" id="PF02151">
    <property type="entry name" value="UVR"/>
    <property type="match status" value="1"/>
</dbReference>
<dbReference type="Gene3D" id="3.40.1440.10">
    <property type="entry name" value="GIY-YIG endonuclease"/>
    <property type="match status" value="1"/>
</dbReference>
<evidence type="ECO:0000313" key="12">
    <source>
        <dbReference type="EMBL" id="CAO80673.1"/>
    </source>
</evidence>
<evidence type="ECO:0000256" key="6">
    <source>
        <dbReference type="ARBA" id="ARBA00023236"/>
    </source>
</evidence>
<dbReference type="InterPro" id="IPR000305">
    <property type="entry name" value="GIY-YIG_endonuc"/>
</dbReference>
<dbReference type="HOGENOM" id="CLU_014841_3_2_0"/>
<reference evidence="12 13" key="1">
    <citation type="journal article" date="2008" name="J. Bacteriol.">
        <title>'Candidatus Cloacamonas acidaminovorans': genome sequence reconstruction provides a first glimpse of a new bacterial division.</title>
        <authorList>
            <person name="Pelletier E."/>
            <person name="Kreimeyer A."/>
            <person name="Bocs S."/>
            <person name="Rouy Z."/>
            <person name="Gyapay G."/>
            <person name="Chouari R."/>
            <person name="Riviere D."/>
            <person name="Ganesan A."/>
            <person name="Daegelen P."/>
            <person name="Sghir A."/>
            <person name="Cohen G.N."/>
            <person name="Medigue C."/>
            <person name="Weissenbach J."/>
            <person name="Le Paslier D."/>
        </authorList>
    </citation>
    <scope>NUCLEOTIDE SEQUENCE [LARGE SCALE GENOMIC DNA]</scope>
    <source>
        <strain evidence="13">Evry</strain>
    </source>
</reference>
<evidence type="ECO:0000256" key="1">
    <source>
        <dbReference type="ARBA" id="ARBA00022490"/>
    </source>
</evidence>
<dbReference type="InterPro" id="IPR001162">
    <property type="entry name" value="UvrC_RNase_H_dom"/>
</dbReference>